<evidence type="ECO:0000313" key="3">
    <source>
        <dbReference type="Proteomes" id="UP000652761"/>
    </source>
</evidence>
<keyword evidence="3" id="KW-1185">Reference proteome</keyword>
<feature type="compositionally biased region" description="Basic and acidic residues" evidence="1">
    <location>
        <begin position="29"/>
        <end position="38"/>
    </location>
</feature>
<dbReference type="Proteomes" id="UP000652761">
    <property type="component" value="Unassembled WGS sequence"/>
</dbReference>
<evidence type="ECO:0000256" key="1">
    <source>
        <dbReference type="SAM" id="MobiDB-lite"/>
    </source>
</evidence>
<organism evidence="2 3">
    <name type="scientific">Colocasia esculenta</name>
    <name type="common">Wild taro</name>
    <name type="synonym">Arum esculentum</name>
    <dbReference type="NCBI Taxonomy" id="4460"/>
    <lineage>
        <taxon>Eukaryota</taxon>
        <taxon>Viridiplantae</taxon>
        <taxon>Streptophyta</taxon>
        <taxon>Embryophyta</taxon>
        <taxon>Tracheophyta</taxon>
        <taxon>Spermatophyta</taxon>
        <taxon>Magnoliopsida</taxon>
        <taxon>Liliopsida</taxon>
        <taxon>Araceae</taxon>
        <taxon>Aroideae</taxon>
        <taxon>Colocasieae</taxon>
        <taxon>Colocasia</taxon>
    </lineage>
</organism>
<accession>A0A843TIF5</accession>
<gene>
    <name evidence="2" type="ORF">Taro_001218</name>
</gene>
<protein>
    <submittedName>
        <fullName evidence="2">Uncharacterized protein</fullName>
    </submittedName>
</protein>
<name>A0A843TIF5_COLES</name>
<reference evidence="2" key="1">
    <citation type="submission" date="2017-07" db="EMBL/GenBank/DDBJ databases">
        <title>Taro Niue Genome Assembly and Annotation.</title>
        <authorList>
            <person name="Atibalentja N."/>
            <person name="Keating K."/>
            <person name="Fields C.J."/>
        </authorList>
    </citation>
    <scope>NUCLEOTIDE SEQUENCE</scope>
    <source>
        <strain evidence="2">Niue_2</strain>
        <tissue evidence="2">Leaf</tissue>
    </source>
</reference>
<dbReference type="EMBL" id="NMUH01000025">
    <property type="protein sequence ID" value="MQL68910.1"/>
    <property type="molecule type" value="Genomic_DNA"/>
</dbReference>
<evidence type="ECO:0000313" key="2">
    <source>
        <dbReference type="EMBL" id="MQL68910.1"/>
    </source>
</evidence>
<feature type="region of interest" description="Disordered" evidence="1">
    <location>
        <begin position="20"/>
        <end position="49"/>
    </location>
</feature>
<sequence length="111" mass="12225">MTMTPPTLVVPLLHIMQRHTMANSSKESTGGRDVKGDEEGGFSSHALAHELQRELPSIYREPKGHLIRDTSSCHDDKGHLAGTPCPVMMTRGTPRHVIMTRDTSQGHLVMS</sequence>
<proteinExistence type="predicted"/>
<dbReference type="AlphaFoldDB" id="A0A843TIF5"/>
<comment type="caution">
    <text evidence="2">The sequence shown here is derived from an EMBL/GenBank/DDBJ whole genome shotgun (WGS) entry which is preliminary data.</text>
</comment>